<evidence type="ECO:0000259" key="8">
    <source>
        <dbReference type="Pfam" id="PF00171"/>
    </source>
</evidence>
<comment type="caution">
    <text evidence="11">The sequence shown here is derived from an EMBL/GenBank/DDBJ whole genome shotgun (WGS) entry which is preliminary data.</text>
</comment>
<dbReference type="FunFam" id="3.40.309.10:FF:000006">
    <property type="entry name" value="Gamma-glutamyl phosphate reductase"/>
    <property type="match status" value="1"/>
</dbReference>
<dbReference type="Proteomes" id="UP000320857">
    <property type="component" value="Unassembled WGS sequence"/>
</dbReference>
<evidence type="ECO:0000313" key="14">
    <source>
        <dbReference type="Proteomes" id="UP000525686"/>
    </source>
</evidence>
<dbReference type="EMBL" id="JABJXA010000064">
    <property type="protein sequence ID" value="MBB1259717.1"/>
    <property type="molecule type" value="Genomic_DNA"/>
</dbReference>
<evidence type="ECO:0000313" key="11">
    <source>
        <dbReference type="EMBL" id="MQS01037.1"/>
    </source>
</evidence>
<sequence>MSSAPQNSPVLETARRAREAAAVLAPLPRTARDGALLAMADALEARTAEIVEANAEDVAKARAAGTAESIIDRLTLNPERVAAIAADVRHVVGLPDPVGEVLRGSTLPNGLELRQIRVPLGVVGIIYEARPNVTVDAAALCLKSGNAVLLRGSSSAYASNTALVAVLRDAVVEAGLPADAVQLVPGESRDSVTELMTARGLVDVLIPRGGASLIRTVVEGSTVPVIETGTGNCHVYVDRAADLDMAVDILVNAKAQRPSVCNAAETVLVHRDIADEFLPRALKALADAGVTVHGDETWQEASPEVVPATDEDWATEYLSYDIAAAVVPDLDAAVAHIRRWTSGHTEAVVTRDTAAARRFVSLVDSTAVMVNASTRFTDGGQFGFGAEIGISTQKLHARGPMGLPELTSTKYVVTGDGHIRD</sequence>
<evidence type="ECO:0000313" key="10">
    <source>
        <dbReference type="EMBL" id="MBB1259717.1"/>
    </source>
</evidence>
<keyword evidence="5 7" id="KW-0560">Oxidoreductase</keyword>
<dbReference type="NCBIfam" id="NF001221">
    <property type="entry name" value="PRK00197.1"/>
    <property type="match status" value="1"/>
</dbReference>
<dbReference type="InterPro" id="IPR016162">
    <property type="entry name" value="Ald_DH_N"/>
</dbReference>
<evidence type="ECO:0000256" key="7">
    <source>
        <dbReference type="HAMAP-Rule" id="MF_00412"/>
    </source>
</evidence>
<comment type="catalytic activity">
    <reaction evidence="6 7">
        <text>L-glutamate 5-semialdehyde + phosphate + NADP(+) = L-glutamyl 5-phosphate + NADPH + H(+)</text>
        <dbReference type="Rhea" id="RHEA:19541"/>
        <dbReference type="ChEBI" id="CHEBI:15378"/>
        <dbReference type="ChEBI" id="CHEBI:43474"/>
        <dbReference type="ChEBI" id="CHEBI:57783"/>
        <dbReference type="ChEBI" id="CHEBI:58066"/>
        <dbReference type="ChEBI" id="CHEBI:58274"/>
        <dbReference type="ChEBI" id="CHEBI:58349"/>
        <dbReference type="EC" id="1.2.1.41"/>
    </reaction>
</comment>
<dbReference type="EC" id="1.2.1.41" evidence="7"/>
<dbReference type="PIRSF" id="PIRSF000151">
    <property type="entry name" value="GPR"/>
    <property type="match status" value="1"/>
</dbReference>
<dbReference type="GO" id="GO:0005737">
    <property type="term" value="C:cytoplasm"/>
    <property type="evidence" value="ECO:0007669"/>
    <property type="project" value="UniProtKB-SubCell"/>
</dbReference>
<reference evidence="13 14" key="2">
    <citation type="submission" date="2020-05" db="EMBL/GenBank/DDBJ databases">
        <title>Classification of alakaliphilic streptomycetes isolated from an alkaline soil next to Lonar Crater, India and a proposal for the recognition of Streptomyces alkaliterrae sp. nov.</title>
        <authorList>
            <person name="Golinska P."/>
        </authorList>
    </citation>
    <scope>NUCLEOTIDE SEQUENCE [LARGE SCALE GENOMIC DNA]</scope>
    <source>
        <strain evidence="14">OF3</strain>
        <strain evidence="13">OF8</strain>
    </source>
</reference>
<dbReference type="HAMAP" id="MF_00412">
    <property type="entry name" value="ProA"/>
    <property type="match status" value="1"/>
</dbReference>
<dbReference type="Proteomes" id="UP000517765">
    <property type="component" value="Unassembled WGS sequence"/>
</dbReference>
<evidence type="ECO:0000313" key="12">
    <source>
        <dbReference type="Proteomes" id="UP000320857"/>
    </source>
</evidence>
<dbReference type="PANTHER" id="PTHR11063:SF8">
    <property type="entry name" value="DELTA-1-PYRROLINE-5-CARBOXYLATE SYNTHASE"/>
    <property type="match status" value="1"/>
</dbReference>
<evidence type="ECO:0000256" key="3">
    <source>
        <dbReference type="ARBA" id="ARBA00022650"/>
    </source>
</evidence>
<dbReference type="NCBIfam" id="TIGR00407">
    <property type="entry name" value="proA"/>
    <property type="match status" value="1"/>
</dbReference>
<dbReference type="Proteomes" id="UP000525686">
    <property type="component" value="Unassembled WGS sequence"/>
</dbReference>
<name>A0A5P0YMY4_9ACTN</name>
<comment type="function">
    <text evidence="7">Catalyzes the NADPH-dependent reduction of L-glutamate 5-phosphate into L-glutamate 5-semialdehyde and phosphate. The product spontaneously undergoes cyclization to form 1-pyrroline-5-carboxylate.</text>
</comment>
<comment type="pathway">
    <text evidence="1 7">Amino-acid biosynthesis; L-proline biosynthesis; L-glutamate 5-semialdehyde from L-glutamate: step 2/2.</text>
</comment>
<dbReference type="UniPathway" id="UPA00098">
    <property type="reaction ID" value="UER00360"/>
</dbReference>
<keyword evidence="7" id="KW-0963">Cytoplasm</keyword>
<organism evidence="11 12">
    <name type="scientific">Streptomyces alkaliterrae</name>
    <dbReference type="NCBI Taxonomy" id="2213162"/>
    <lineage>
        <taxon>Bacteria</taxon>
        <taxon>Bacillati</taxon>
        <taxon>Actinomycetota</taxon>
        <taxon>Actinomycetes</taxon>
        <taxon>Kitasatosporales</taxon>
        <taxon>Streptomycetaceae</taxon>
        <taxon>Streptomyces</taxon>
    </lineage>
</organism>
<protein>
    <recommendedName>
        <fullName evidence="7">Gamma-glutamyl phosphate reductase</fullName>
        <shortName evidence="7">GPR</shortName>
        <ecNumber evidence="7">1.2.1.41</ecNumber>
    </recommendedName>
    <alternativeName>
        <fullName evidence="7">Glutamate-5-semialdehyde dehydrogenase</fullName>
    </alternativeName>
    <alternativeName>
        <fullName evidence="7">Glutamyl-gamma-semialdehyde dehydrogenase</fullName>
        <shortName evidence="7">GSA dehydrogenase</shortName>
    </alternativeName>
</protein>
<evidence type="ECO:0000256" key="2">
    <source>
        <dbReference type="ARBA" id="ARBA00022605"/>
    </source>
</evidence>
<dbReference type="GO" id="GO:0050661">
    <property type="term" value="F:NADP binding"/>
    <property type="evidence" value="ECO:0007669"/>
    <property type="project" value="InterPro"/>
</dbReference>
<keyword evidence="4 7" id="KW-0521">NADP</keyword>
<gene>
    <name evidence="7" type="primary">proA</name>
    <name evidence="11" type="ORF">FNX44_003970</name>
    <name evidence="9" type="ORF">H3146_19420</name>
    <name evidence="10" type="ORF">H3147_12860</name>
</gene>
<evidence type="ECO:0000256" key="5">
    <source>
        <dbReference type="ARBA" id="ARBA00023002"/>
    </source>
</evidence>
<keyword evidence="3 7" id="KW-0641">Proline biosynthesis</keyword>
<dbReference type="InterPro" id="IPR016163">
    <property type="entry name" value="Ald_DH_C"/>
</dbReference>
<dbReference type="Gene3D" id="3.40.605.10">
    <property type="entry name" value="Aldehyde Dehydrogenase, Chain A, domain 1"/>
    <property type="match status" value="1"/>
</dbReference>
<comment type="subcellular location">
    <subcellularLocation>
        <location evidence="7">Cytoplasm</location>
    </subcellularLocation>
</comment>
<evidence type="ECO:0000256" key="4">
    <source>
        <dbReference type="ARBA" id="ARBA00022857"/>
    </source>
</evidence>
<evidence type="ECO:0000256" key="1">
    <source>
        <dbReference type="ARBA" id="ARBA00004985"/>
    </source>
</evidence>
<proteinExistence type="inferred from homology"/>
<dbReference type="GO" id="GO:0055129">
    <property type="term" value="P:L-proline biosynthetic process"/>
    <property type="evidence" value="ECO:0007669"/>
    <property type="project" value="UniProtKB-UniRule"/>
</dbReference>
<dbReference type="CDD" id="cd07079">
    <property type="entry name" value="ALDH_F18-19_ProA-GPR"/>
    <property type="match status" value="1"/>
</dbReference>
<dbReference type="InterPro" id="IPR016161">
    <property type="entry name" value="Ald_DH/histidinol_DH"/>
</dbReference>
<keyword evidence="2 7" id="KW-0028">Amino-acid biosynthesis</keyword>
<keyword evidence="12" id="KW-1185">Reference proteome</keyword>
<evidence type="ECO:0000256" key="6">
    <source>
        <dbReference type="ARBA" id="ARBA00049024"/>
    </source>
</evidence>
<reference evidence="11 12" key="1">
    <citation type="submission" date="2019-10" db="EMBL/GenBank/DDBJ databases">
        <title>Streptomyces sp. nov., a novel actinobacterium isolated from alkaline environment.</title>
        <authorList>
            <person name="Golinska P."/>
        </authorList>
    </citation>
    <scope>NUCLEOTIDE SEQUENCE [LARGE SCALE GENOMIC DNA]</scope>
    <source>
        <strain evidence="11 12">OF1</strain>
    </source>
</reference>
<dbReference type="InterPro" id="IPR012134">
    <property type="entry name" value="Glu-5-SA_DH"/>
</dbReference>
<dbReference type="RefSeq" id="WP_143646516.1">
    <property type="nucleotide sequence ID" value="NZ_JABJWZ010000211.1"/>
</dbReference>
<accession>A0A5P0YMY4</accession>
<dbReference type="SUPFAM" id="SSF53720">
    <property type="entry name" value="ALDH-like"/>
    <property type="match status" value="1"/>
</dbReference>
<dbReference type="Gene3D" id="3.40.309.10">
    <property type="entry name" value="Aldehyde Dehydrogenase, Chain A, domain 2"/>
    <property type="match status" value="1"/>
</dbReference>
<dbReference type="InterPro" id="IPR015590">
    <property type="entry name" value="Aldehyde_DH_dom"/>
</dbReference>
<dbReference type="InterPro" id="IPR000965">
    <property type="entry name" value="GPR_dom"/>
</dbReference>
<dbReference type="PANTHER" id="PTHR11063">
    <property type="entry name" value="GLUTAMATE SEMIALDEHYDE DEHYDROGENASE"/>
    <property type="match status" value="1"/>
</dbReference>
<reference evidence="9" key="3">
    <citation type="journal article" name="Syst. Appl. Microbiol.">
        <title>Streptomyces alkaliterrae sp. nov., isolated from an alkaline soil, and emended descriptions of Streptomyces alkaliphilus, Streptomyces calidiresistens and Streptomyces durbertensis.</title>
        <authorList>
            <person name="Swiecimska M."/>
            <person name="Golinska P."/>
            <person name="Nouioui I."/>
            <person name="Wypij M."/>
            <person name="Rai M."/>
            <person name="Sangal V."/>
            <person name="Goodfellow M."/>
        </authorList>
    </citation>
    <scope>NUCLEOTIDE SEQUENCE</scope>
    <source>
        <strain evidence="9">OF3</strain>
        <strain evidence="10">OF8</strain>
    </source>
</reference>
<evidence type="ECO:0000313" key="9">
    <source>
        <dbReference type="EMBL" id="MBB1255507.1"/>
    </source>
</evidence>
<evidence type="ECO:0000313" key="13">
    <source>
        <dbReference type="Proteomes" id="UP000517765"/>
    </source>
</evidence>
<comment type="similarity">
    <text evidence="7">Belongs to the gamma-glutamyl phosphate reductase family.</text>
</comment>
<dbReference type="OrthoDB" id="9809970at2"/>
<dbReference type="AlphaFoldDB" id="A0A5P0YMY4"/>
<dbReference type="EMBL" id="VJYK02000023">
    <property type="protein sequence ID" value="MQS01037.1"/>
    <property type="molecule type" value="Genomic_DNA"/>
</dbReference>
<feature type="domain" description="Aldehyde dehydrogenase" evidence="8">
    <location>
        <begin position="10"/>
        <end position="290"/>
    </location>
</feature>
<dbReference type="EMBL" id="JABJWZ010000211">
    <property type="protein sequence ID" value="MBB1255507.1"/>
    <property type="molecule type" value="Genomic_DNA"/>
</dbReference>
<dbReference type="GO" id="GO:0004350">
    <property type="term" value="F:glutamate-5-semialdehyde dehydrogenase activity"/>
    <property type="evidence" value="ECO:0007669"/>
    <property type="project" value="UniProtKB-UniRule"/>
</dbReference>
<dbReference type="Pfam" id="PF00171">
    <property type="entry name" value="Aldedh"/>
    <property type="match status" value="1"/>
</dbReference>